<dbReference type="CDD" id="cd00577">
    <property type="entry name" value="PCNA"/>
    <property type="match status" value="1"/>
</dbReference>
<dbReference type="PANTHER" id="PTHR11352">
    <property type="entry name" value="PROLIFERATING CELL NUCLEAR ANTIGEN"/>
    <property type="match status" value="1"/>
</dbReference>
<evidence type="ECO:0000313" key="5">
    <source>
        <dbReference type="EMBL" id="AIY89926.1"/>
    </source>
</evidence>
<organism evidence="5 6">
    <name type="scientific">Geoglobus acetivorans</name>
    <dbReference type="NCBI Taxonomy" id="565033"/>
    <lineage>
        <taxon>Archaea</taxon>
        <taxon>Methanobacteriati</taxon>
        <taxon>Methanobacteriota</taxon>
        <taxon>Archaeoglobi</taxon>
        <taxon>Archaeoglobales</taxon>
        <taxon>Archaeoglobaceae</taxon>
        <taxon>Geoglobus</taxon>
    </lineage>
</organism>
<dbReference type="GO" id="GO:0030337">
    <property type="term" value="F:DNA polymerase processivity factor activity"/>
    <property type="evidence" value="ECO:0007669"/>
    <property type="project" value="UniProtKB-UniRule"/>
</dbReference>
<evidence type="ECO:0000259" key="4">
    <source>
        <dbReference type="Pfam" id="PF00705"/>
    </source>
</evidence>
<dbReference type="InterPro" id="IPR000730">
    <property type="entry name" value="Pr_cel_nuc_antig"/>
</dbReference>
<evidence type="ECO:0000256" key="1">
    <source>
        <dbReference type="ARBA" id="ARBA00022705"/>
    </source>
</evidence>
<keyword evidence="1 3" id="KW-0235">DNA replication</keyword>
<dbReference type="InterPro" id="IPR022648">
    <property type="entry name" value="Pr_cel_nuc_antig_N"/>
</dbReference>
<protein>
    <recommendedName>
        <fullName evidence="3">DNA polymerase sliding clamp</fullName>
    </recommendedName>
    <alternativeName>
        <fullName evidence="3">Proliferating cell nuclear antigen homolog</fullName>
        <shortName evidence="3">PCNA</shortName>
    </alternativeName>
</protein>
<dbReference type="SUPFAM" id="SSF55979">
    <property type="entry name" value="DNA clamp"/>
    <property type="match status" value="2"/>
</dbReference>
<gene>
    <name evidence="3" type="primary">pcn</name>
    <name evidence="5" type="ORF">GACE_0879</name>
</gene>
<keyword evidence="2 3" id="KW-0238">DNA-binding</keyword>
<sequence length="246" mass="26764">MMIEAGLNGDALKKLVKGLSLLVSEARWHFNEFGLKVVAVDPANVAMIIASIPADSFDVYSISDEEVVIGVDINRVNEITKKIPKGDSASLSAEVATLKIGFGKLEYSVALIDPAAIRKSPKVPSLDTKAEVVVDPAEFKRAIELAGKISEHVVLEVKDGEFVISAKESLETIRVSFDDGSLISLEGGNARSMFGVEYIQMFTKVANKDDELHIHLGTDYPGKFSFVSDSCRVEYILAPRLEQGVY</sequence>
<dbReference type="GO" id="GO:0006272">
    <property type="term" value="P:leading strand elongation"/>
    <property type="evidence" value="ECO:0007669"/>
    <property type="project" value="TreeGrafter"/>
</dbReference>
<feature type="domain" description="Proliferating cell nuclear antigen PCNA N-terminal" evidence="4">
    <location>
        <begin position="2"/>
        <end position="94"/>
    </location>
</feature>
<comment type="function">
    <text evidence="3">Sliding clamp subunit that acts as a moving platform for DNA processing. Responsible for tethering the catalytic subunit of DNA polymerase and other proteins to DNA during high-speed replication.</text>
</comment>
<comment type="subunit">
    <text evidence="3">Homotrimer. The subunits circularize to form a toroid; DNA passes through its center. Replication factor C (RFC) is required to load the toroid on the DNA.</text>
</comment>
<dbReference type="InterPro" id="IPR046938">
    <property type="entry name" value="DNA_clamp_sf"/>
</dbReference>
<evidence type="ECO:0000313" key="6">
    <source>
        <dbReference type="Proteomes" id="UP000030624"/>
    </source>
</evidence>
<dbReference type="STRING" id="565033.GACE_0879"/>
<dbReference type="eggNOG" id="arCOG00488">
    <property type="taxonomic scope" value="Archaea"/>
</dbReference>
<dbReference type="Pfam" id="PF00705">
    <property type="entry name" value="PCNA_N"/>
    <property type="match status" value="1"/>
</dbReference>
<dbReference type="HAMAP" id="MF_00317">
    <property type="entry name" value="DNApol_clamp_arch"/>
    <property type="match status" value="1"/>
</dbReference>
<dbReference type="PRINTS" id="PR00339">
    <property type="entry name" value="PCNACYCLIN"/>
</dbReference>
<proteinExistence type="inferred from homology"/>
<dbReference type="PANTHER" id="PTHR11352:SF0">
    <property type="entry name" value="PROLIFERATING CELL NUCLEAR ANTIGEN"/>
    <property type="match status" value="1"/>
</dbReference>
<evidence type="ECO:0000256" key="2">
    <source>
        <dbReference type="ARBA" id="ARBA00023125"/>
    </source>
</evidence>
<dbReference type="GeneID" id="24797472"/>
<dbReference type="EMBL" id="CP009552">
    <property type="protein sequence ID" value="AIY89926.1"/>
    <property type="molecule type" value="Genomic_DNA"/>
</dbReference>
<dbReference type="RefSeq" id="WP_318249295.1">
    <property type="nucleotide sequence ID" value="NZ_CP009552.1"/>
</dbReference>
<comment type="similarity">
    <text evidence="3">Belongs to the PCNA family.</text>
</comment>
<reference evidence="5 6" key="1">
    <citation type="journal article" date="2015" name="Appl. Environ. Microbiol.">
        <title>The Geoglobus acetivorans genome: Fe(III) reduction, acetate utilization, autotrophic growth, and degradation of aromatic compounds in a hyperthermophilic archaeon.</title>
        <authorList>
            <person name="Mardanov A.V."/>
            <person name="Slododkina G.B."/>
            <person name="Slobodkin A.I."/>
            <person name="Beletsky A.V."/>
            <person name="Gavrilov S.N."/>
            <person name="Kublanov I.V."/>
            <person name="Bonch-Osmolovskaya E.A."/>
            <person name="Skryabin K.G."/>
            <person name="Ravin N.V."/>
        </authorList>
    </citation>
    <scope>NUCLEOTIDE SEQUENCE [LARGE SCALE GENOMIC DNA]</scope>
    <source>
        <strain evidence="5 6">SBH6</strain>
    </source>
</reference>
<dbReference type="KEGG" id="gac:GACE_0879"/>
<dbReference type="AlphaFoldDB" id="A0A0A7GG46"/>
<dbReference type="Gene3D" id="3.70.10.10">
    <property type="match status" value="1"/>
</dbReference>
<dbReference type="HOGENOM" id="CLU_043978_1_1_2"/>
<dbReference type="GO" id="GO:0003677">
    <property type="term" value="F:DNA binding"/>
    <property type="evidence" value="ECO:0007669"/>
    <property type="project" value="UniProtKB-UniRule"/>
</dbReference>
<dbReference type="Proteomes" id="UP000030624">
    <property type="component" value="Chromosome"/>
</dbReference>
<accession>A0A0A7GG46</accession>
<dbReference type="GO" id="GO:0006275">
    <property type="term" value="P:regulation of DNA replication"/>
    <property type="evidence" value="ECO:0007669"/>
    <property type="project" value="UniProtKB-UniRule"/>
</dbReference>
<dbReference type="NCBIfam" id="NF002222">
    <property type="entry name" value="PRK01115.1-5"/>
    <property type="match status" value="1"/>
</dbReference>
<evidence type="ECO:0000256" key="3">
    <source>
        <dbReference type="HAMAP-Rule" id="MF_00317"/>
    </source>
</evidence>
<name>A0A0A7GG46_GEOAI</name>